<feature type="chain" id="PRO_5043744799" evidence="1">
    <location>
        <begin position="22"/>
        <end position="412"/>
    </location>
</feature>
<dbReference type="Pfam" id="PF13416">
    <property type="entry name" value="SBP_bac_8"/>
    <property type="match status" value="1"/>
</dbReference>
<dbReference type="SUPFAM" id="SSF53850">
    <property type="entry name" value="Periplasmic binding protein-like II"/>
    <property type="match status" value="1"/>
</dbReference>
<dbReference type="Proteomes" id="UP001199296">
    <property type="component" value="Unassembled WGS sequence"/>
</dbReference>
<evidence type="ECO:0000256" key="1">
    <source>
        <dbReference type="SAM" id="SignalP"/>
    </source>
</evidence>
<name>A0AAW4WVR3_9FIRM</name>
<protein>
    <submittedName>
        <fullName evidence="2">ABC transporter substrate-binding protein</fullName>
    </submittedName>
</protein>
<dbReference type="PANTHER" id="PTHR42779:SF1">
    <property type="entry name" value="PROTEIN YNJB"/>
    <property type="match status" value="1"/>
</dbReference>
<keyword evidence="1" id="KW-0732">Signal</keyword>
<dbReference type="RefSeq" id="WP_229344586.1">
    <property type="nucleotide sequence ID" value="NZ_JAJFAT010000005.1"/>
</dbReference>
<dbReference type="Gene3D" id="3.40.190.10">
    <property type="entry name" value="Periplasmic binding protein-like II"/>
    <property type="match status" value="2"/>
</dbReference>
<sequence>MNKKKMLILLFVLIISTFILSACGGDSAQEEINLLDSDWESIEELAQGQELNFYMWGGDERINQWVDNYAAQRLKELYDIELNRVPMGPNDYLNQLLAEKQADRDPGSIDLLWINGENFITAMNNDLLFGPFVDQIPNYHKYMDTDSYEITRDFGYPTDGYEIPWGKAQFTFIYDKARTENPPYTFAEFENWIKDNPGQFTYPAPPNFTGSVFLRHIIYEVTGGHEQYQNIESESELREKIRPAMEYLRDLKPYLWREGETYPATTAQLNNMFVDGELMATMAYSTVLASGEIESGNFPATVRTFVLENGTIANTHFLAIPFNAPNKAAAMVGANFLTSFEAQLEKFDPQKWGDLPVFSYEKLSEEEQQQVDNIDLGVATLEQEVLDSHSLPEMPAEFIPIIEEEWEKIIGQ</sequence>
<accession>A0AAW4WVR3</accession>
<gene>
    <name evidence="2" type="ORF">LJ207_04830</name>
</gene>
<dbReference type="AlphaFoldDB" id="A0AAW4WVR3"/>
<comment type="caution">
    <text evidence="2">The sequence shown here is derived from an EMBL/GenBank/DDBJ whole genome shotgun (WGS) entry which is preliminary data.</text>
</comment>
<dbReference type="PROSITE" id="PS51257">
    <property type="entry name" value="PROKAR_LIPOPROTEIN"/>
    <property type="match status" value="1"/>
</dbReference>
<organism evidence="2 3">
    <name type="scientific">Halanaerobium polyolivorans</name>
    <dbReference type="NCBI Taxonomy" id="2886943"/>
    <lineage>
        <taxon>Bacteria</taxon>
        <taxon>Bacillati</taxon>
        <taxon>Bacillota</taxon>
        <taxon>Clostridia</taxon>
        <taxon>Halanaerobiales</taxon>
        <taxon>Halanaerobiaceae</taxon>
        <taxon>Halanaerobium</taxon>
    </lineage>
</organism>
<keyword evidence="3" id="KW-1185">Reference proteome</keyword>
<dbReference type="EMBL" id="JAJFAT010000005">
    <property type="protein sequence ID" value="MCC3144650.1"/>
    <property type="molecule type" value="Genomic_DNA"/>
</dbReference>
<evidence type="ECO:0000313" key="2">
    <source>
        <dbReference type="EMBL" id="MCC3144650.1"/>
    </source>
</evidence>
<feature type="signal peptide" evidence="1">
    <location>
        <begin position="1"/>
        <end position="21"/>
    </location>
</feature>
<evidence type="ECO:0000313" key="3">
    <source>
        <dbReference type="Proteomes" id="UP001199296"/>
    </source>
</evidence>
<dbReference type="InterPro" id="IPR027020">
    <property type="entry name" value="YnjB"/>
</dbReference>
<reference evidence="2 3" key="1">
    <citation type="submission" date="2021-10" db="EMBL/GenBank/DDBJ databases">
        <authorList>
            <person name="Grouzdev D.S."/>
            <person name="Pantiukh K.S."/>
            <person name="Krutkina M.S."/>
        </authorList>
    </citation>
    <scope>NUCLEOTIDE SEQUENCE [LARGE SCALE GENOMIC DNA]</scope>
    <source>
        <strain evidence="2 3">Z-7514</strain>
    </source>
</reference>
<dbReference type="PANTHER" id="PTHR42779">
    <property type="entry name" value="PROTEIN YNJB"/>
    <property type="match status" value="1"/>
</dbReference>
<dbReference type="PIRSF" id="PIRSF029172">
    <property type="entry name" value="UCP029172_ABC_sbc_YnjB"/>
    <property type="match status" value="1"/>
</dbReference>
<proteinExistence type="predicted"/>
<dbReference type="InterPro" id="IPR006059">
    <property type="entry name" value="SBP"/>
</dbReference>
<dbReference type="NCBIfam" id="NF008633">
    <property type="entry name" value="PRK11622.1"/>
    <property type="match status" value="1"/>
</dbReference>